<reference evidence="1" key="1">
    <citation type="journal article" date="2002" name="Genome Biol.">
        <title>Full-length messenger RNA sequences greatly improve genome annotation.</title>
        <authorList>
            <person name="Haas B.J."/>
            <person name="Volfovsky N."/>
            <person name="Town C.D."/>
            <person name="Troukhan M."/>
            <person name="Alexandrov N."/>
            <person name="Feldmann K.A."/>
            <person name="Flavell R.B."/>
            <person name="White O."/>
            <person name="Salzberg S.L."/>
        </authorList>
    </citation>
    <scope>NUCLEOTIDE SEQUENCE</scope>
</reference>
<accession>Q8LCW7</accession>
<name>Q8LCW7_ARATH</name>
<reference evidence="1" key="2">
    <citation type="submission" date="2002-03" db="EMBL/GenBank/DDBJ databases">
        <authorList>
            <person name="Brover V."/>
            <person name="Troukhan M."/>
            <person name="Alexandrov N."/>
            <person name="Lu Y.-P."/>
            <person name="Flavell R."/>
            <person name="Feldmann K."/>
        </authorList>
    </citation>
    <scope>NUCLEOTIDE SEQUENCE</scope>
</reference>
<proteinExistence type="evidence at transcript level"/>
<dbReference type="AlphaFoldDB" id="Q8LCW7"/>
<reference evidence="1" key="3">
    <citation type="journal article" date="2006" name="Plant Mol. Biol.">
        <title>Features of Arabidopsis genes and genome discovered using full-length cDNAs.</title>
        <authorList>
            <person name="Alexandrov N.N."/>
            <person name="Troukhan M.E."/>
            <person name="Brover V.V."/>
            <person name="Tatarinova T."/>
            <person name="Flavell R.B."/>
            <person name="Feldmann K.A."/>
        </authorList>
    </citation>
    <scope>NUCLEOTIDE SEQUENCE</scope>
</reference>
<protein>
    <submittedName>
        <fullName evidence="1">Uncharacterized protein</fullName>
    </submittedName>
</protein>
<organism evidence="1">
    <name type="scientific">Arabidopsis thaliana</name>
    <name type="common">Mouse-ear cress</name>
    <dbReference type="NCBI Taxonomy" id="3702"/>
    <lineage>
        <taxon>Eukaryota</taxon>
        <taxon>Viridiplantae</taxon>
        <taxon>Streptophyta</taxon>
        <taxon>Embryophyta</taxon>
        <taxon>Tracheophyta</taxon>
        <taxon>Spermatophyta</taxon>
        <taxon>Magnoliopsida</taxon>
        <taxon>eudicotyledons</taxon>
        <taxon>Gunneridae</taxon>
        <taxon>Pentapetalae</taxon>
        <taxon>rosids</taxon>
        <taxon>malvids</taxon>
        <taxon>Brassicales</taxon>
        <taxon>Brassicaceae</taxon>
        <taxon>Camelineae</taxon>
        <taxon>Arabidopsis</taxon>
    </lineage>
</organism>
<evidence type="ECO:0000313" key="1">
    <source>
        <dbReference type="EMBL" id="AAM64432.1"/>
    </source>
</evidence>
<dbReference type="EMBL" id="AY086364">
    <property type="protein sequence ID" value="AAM64432.1"/>
    <property type="molecule type" value="mRNA"/>
</dbReference>
<sequence length="72" mass="7784">MARIAIVLDLLKKSQSKHSLHSSSFSSAATAPFASRFLFGSFEPRVSYRGVAAGIDDDYLAAIRKMSADGNF</sequence>